<dbReference type="AlphaFoldDB" id="A0AAJ3TSN4"/>
<keyword evidence="13" id="KW-1185">Reference proteome</keyword>
<feature type="chain" id="PRO_5042314463" description="Glucanase" evidence="11">
    <location>
        <begin position="22"/>
        <end position="334"/>
    </location>
</feature>
<protein>
    <recommendedName>
        <fullName evidence="11">Glucanase</fullName>
        <ecNumber evidence="11">3.2.1.-</ecNumber>
    </recommendedName>
</protein>
<keyword evidence="7 11" id="KW-0624">Polysaccharide degradation</keyword>
<dbReference type="EMBL" id="LQPR01000084">
    <property type="protein sequence ID" value="ORW64067.1"/>
    <property type="molecule type" value="Genomic_DNA"/>
</dbReference>
<dbReference type="PANTHER" id="PTHR34876:SF4">
    <property type="entry name" value="1,4-BETA-D-GLUCAN CELLOBIOHYDROLASE C-RELATED"/>
    <property type="match status" value="1"/>
</dbReference>
<keyword evidence="3 11" id="KW-0136">Cellulose degradation</keyword>
<evidence type="ECO:0000256" key="2">
    <source>
        <dbReference type="ARBA" id="ARBA00022801"/>
    </source>
</evidence>
<dbReference type="EC" id="3.2.1.-" evidence="11"/>
<evidence type="ECO:0000256" key="6">
    <source>
        <dbReference type="ARBA" id="ARBA00023295"/>
    </source>
</evidence>
<dbReference type="PANTHER" id="PTHR34876">
    <property type="match status" value="1"/>
</dbReference>
<dbReference type="InterPro" id="IPR036434">
    <property type="entry name" value="Beta_cellobiohydrolase_sf"/>
</dbReference>
<feature type="binding site" evidence="9">
    <location>
        <position position="301"/>
    </location>
    <ligand>
        <name>substrate</name>
    </ligand>
</feature>
<evidence type="ECO:0000256" key="8">
    <source>
        <dbReference type="PIRSR" id="PIRSR001100-1"/>
    </source>
</evidence>
<feature type="binding site" evidence="9">
    <location>
        <position position="87"/>
    </location>
    <ligand>
        <name>substrate</name>
    </ligand>
</feature>
<evidence type="ECO:0000256" key="10">
    <source>
        <dbReference type="PROSITE-ProRule" id="PRU10057"/>
    </source>
</evidence>
<dbReference type="Proteomes" id="UP000193387">
    <property type="component" value="Unassembled WGS sequence"/>
</dbReference>
<dbReference type="PROSITE" id="PS00656">
    <property type="entry name" value="GLYCOSYL_HYDROL_F6_2"/>
    <property type="match status" value="1"/>
</dbReference>
<dbReference type="RefSeq" id="WP_085258467.1">
    <property type="nucleotide sequence ID" value="NZ_AP022573.1"/>
</dbReference>
<sequence>MTFSAARAVARWIAPFLSVAAAASTALPTGPTPVRPAPAVRLASDANPLAGAPFYVNPTSAAMRAAQSTDPPSPQLAAVANTPQAYWIVPGSSASAVGKYTGDANAAGAIPVLSLYGIPHRDCGSFAAGGMGSAADYRSWVDGIASDLGASRVAIVVEPDALAMADCLSGDQRQERYDLIHYAVDTLSRDPNAAVYVDAGHLRWHTPEDMAARLNQAGIGHARGFSVNTANFFTTEDEIGYGEAISGLTNGSHYVIDTSRNGVGPAPDSELNWCNPSGRALGVPPTAATAGAHADAYLWIKRPGESDGTCGKGDPTAGTFVNQYAIDLALKAGR</sequence>
<name>A0AAJ3TSN4_9MYCO</name>
<proteinExistence type="inferred from homology"/>
<feature type="binding site" evidence="9">
    <location>
        <position position="204"/>
    </location>
    <ligand>
        <name>substrate</name>
    </ligand>
</feature>
<reference evidence="12 13" key="1">
    <citation type="submission" date="2016-01" db="EMBL/GenBank/DDBJ databases">
        <title>The new phylogeny of the genus Mycobacterium.</title>
        <authorList>
            <person name="Tarcisio F."/>
            <person name="Conor M."/>
            <person name="Antonella G."/>
            <person name="Elisabetta G."/>
            <person name="Giulia F.S."/>
            <person name="Sara T."/>
            <person name="Anna F."/>
            <person name="Clotilde B."/>
            <person name="Roberto B."/>
            <person name="Veronica D.S."/>
            <person name="Fabio R."/>
            <person name="Monica P."/>
            <person name="Olivier J."/>
            <person name="Enrico T."/>
            <person name="Nicola S."/>
        </authorList>
    </citation>
    <scope>NUCLEOTIDE SEQUENCE [LARGE SCALE GENOMIC DNA]</scope>
    <source>
        <strain evidence="12 13">DSM 44616</strain>
    </source>
</reference>
<evidence type="ECO:0000256" key="1">
    <source>
        <dbReference type="ARBA" id="ARBA00022729"/>
    </source>
</evidence>
<dbReference type="GO" id="GO:0030245">
    <property type="term" value="P:cellulose catabolic process"/>
    <property type="evidence" value="ECO:0007669"/>
    <property type="project" value="UniProtKB-KW"/>
</dbReference>
<dbReference type="Gene3D" id="3.20.20.40">
    <property type="entry name" value="1, 4-beta cellobiohydrolase"/>
    <property type="match status" value="1"/>
</dbReference>
<evidence type="ECO:0000256" key="9">
    <source>
        <dbReference type="PIRSR" id="PIRSR001100-2"/>
    </source>
</evidence>
<feature type="active site" description="Proton acceptor" evidence="8">
    <location>
        <position position="307"/>
    </location>
</feature>
<feature type="binding site" evidence="9">
    <location>
        <position position="231"/>
    </location>
    <ligand>
        <name>substrate</name>
    </ligand>
</feature>
<evidence type="ECO:0000256" key="4">
    <source>
        <dbReference type="ARBA" id="ARBA00023157"/>
    </source>
</evidence>
<comment type="similarity">
    <text evidence="11">Belongs to the glycosyl hydrolase family 6.</text>
</comment>
<evidence type="ECO:0000256" key="7">
    <source>
        <dbReference type="ARBA" id="ARBA00023326"/>
    </source>
</evidence>
<evidence type="ECO:0000313" key="12">
    <source>
        <dbReference type="EMBL" id="ORW64067.1"/>
    </source>
</evidence>
<keyword evidence="6 11" id="KW-0326">Glycosidase</keyword>
<dbReference type="PIRSF" id="PIRSF001100">
    <property type="entry name" value="Beta_cellobiohydrolase"/>
    <property type="match status" value="1"/>
</dbReference>
<feature type="active site" description="Proton donor" evidence="8 10">
    <location>
        <position position="160"/>
    </location>
</feature>
<keyword evidence="5 11" id="KW-0119">Carbohydrate metabolism</keyword>
<evidence type="ECO:0000256" key="11">
    <source>
        <dbReference type="RuleBase" id="RU361186"/>
    </source>
</evidence>
<keyword evidence="1 11" id="KW-0732">Signal</keyword>
<organism evidence="12 13">
    <name type="scientific">Mycobacterium saskatchewanense</name>
    <dbReference type="NCBI Taxonomy" id="220927"/>
    <lineage>
        <taxon>Bacteria</taxon>
        <taxon>Bacillati</taxon>
        <taxon>Actinomycetota</taxon>
        <taxon>Actinomycetes</taxon>
        <taxon>Mycobacteriales</taxon>
        <taxon>Mycobacteriaceae</taxon>
        <taxon>Mycobacterium</taxon>
        <taxon>Mycobacterium simiae complex</taxon>
    </lineage>
</organism>
<feature type="binding site" evidence="9">
    <location>
        <position position="273"/>
    </location>
    <ligand>
        <name>substrate</name>
    </ligand>
</feature>
<evidence type="ECO:0000256" key="3">
    <source>
        <dbReference type="ARBA" id="ARBA00023001"/>
    </source>
</evidence>
<evidence type="ECO:0000313" key="13">
    <source>
        <dbReference type="Proteomes" id="UP000193387"/>
    </source>
</evidence>
<dbReference type="InterPro" id="IPR001524">
    <property type="entry name" value="Glyco_hydro_6_CS"/>
</dbReference>
<feature type="binding site" evidence="9">
    <location>
        <position position="201"/>
    </location>
    <ligand>
        <name>substrate</name>
    </ligand>
</feature>
<dbReference type="InterPro" id="IPR016288">
    <property type="entry name" value="Beta_cellobiohydrolase"/>
</dbReference>
<gene>
    <name evidence="12" type="ORF">AWC23_25750</name>
</gene>
<dbReference type="SUPFAM" id="SSF51989">
    <property type="entry name" value="Glycosyl hydrolases family 6, cellulases"/>
    <property type="match status" value="1"/>
</dbReference>
<dbReference type="Pfam" id="PF01341">
    <property type="entry name" value="Glyco_hydro_6"/>
    <property type="match status" value="1"/>
</dbReference>
<dbReference type="PRINTS" id="PR00733">
    <property type="entry name" value="GLHYDRLASE6"/>
</dbReference>
<keyword evidence="4" id="KW-1015">Disulfide bond</keyword>
<dbReference type="GO" id="GO:0004553">
    <property type="term" value="F:hydrolase activity, hydrolyzing O-glycosyl compounds"/>
    <property type="evidence" value="ECO:0007669"/>
    <property type="project" value="InterPro"/>
</dbReference>
<feature type="binding site" evidence="9">
    <location>
        <position position="305"/>
    </location>
    <ligand>
        <name>substrate</name>
    </ligand>
</feature>
<comment type="caution">
    <text evidence="12">The sequence shown here is derived from an EMBL/GenBank/DDBJ whole genome shotgun (WGS) entry which is preliminary data.</text>
</comment>
<evidence type="ECO:0000256" key="5">
    <source>
        <dbReference type="ARBA" id="ARBA00023277"/>
    </source>
</evidence>
<keyword evidence="2 11" id="KW-0378">Hydrolase</keyword>
<feature type="signal peptide" evidence="11">
    <location>
        <begin position="1"/>
        <end position="21"/>
    </location>
</feature>
<accession>A0AAJ3TSN4</accession>